<evidence type="ECO:0000256" key="1">
    <source>
        <dbReference type="ARBA" id="ARBA00023157"/>
    </source>
</evidence>
<dbReference type="Pfam" id="PF00089">
    <property type="entry name" value="Trypsin"/>
    <property type="match status" value="1"/>
</dbReference>
<evidence type="ECO:0000259" key="2">
    <source>
        <dbReference type="PROSITE" id="PS50240"/>
    </source>
</evidence>
<dbReference type="Proteomes" id="UP000678393">
    <property type="component" value="Unassembled WGS sequence"/>
</dbReference>
<dbReference type="EMBL" id="CAJHNH020000656">
    <property type="protein sequence ID" value="CAG5119097.1"/>
    <property type="molecule type" value="Genomic_DNA"/>
</dbReference>
<organism evidence="3 4">
    <name type="scientific">Candidula unifasciata</name>
    <dbReference type="NCBI Taxonomy" id="100452"/>
    <lineage>
        <taxon>Eukaryota</taxon>
        <taxon>Metazoa</taxon>
        <taxon>Spiralia</taxon>
        <taxon>Lophotrochozoa</taxon>
        <taxon>Mollusca</taxon>
        <taxon>Gastropoda</taxon>
        <taxon>Heterobranchia</taxon>
        <taxon>Euthyneura</taxon>
        <taxon>Panpulmonata</taxon>
        <taxon>Eupulmonata</taxon>
        <taxon>Stylommatophora</taxon>
        <taxon>Helicina</taxon>
        <taxon>Helicoidea</taxon>
        <taxon>Geomitridae</taxon>
        <taxon>Candidula</taxon>
    </lineage>
</organism>
<comment type="caution">
    <text evidence="3">The sequence shown here is derived from an EMBL/GenBank/DDBJ whole genome shotgun (WGS) entry which is preliminary data.</text>
</comment>
<dbReference type="OrthoDB" id="6925236at2759"/>
<protein>
    <recommendedName>
        <fullName evidence="2">Peptidase S1 domain-containing protein</fullName>
    </recommendedName>
</protein>
<dbReference type="AlphaFoldDB" id="A0A8S3YPI4"/>
<dbReference type="InterPro" id="IPR001254">
    <property type="entry name" value="Trypsin_dom"/>
</dbReference>
<keyword evidence="1" id="KW-1015">Disulfide bond</keyword>
<dbReference type="InterPro" id="IPR009003">
    <property type="entry name" value="Peptidase_S1_PA"/>
</dbReference>
<name>A0A8S3YPI4_9EUPU</name>
<dbReference type="PROSITE" id="PS50240">
    <property type="entry name" value="TRYPSIN_DOM"/>
    <property type="match status" value="1"/>
</dbReference>
<dbReference type="InterPro" id="IPR043504">
    <property type="entry name" value="Peptidase_S1_PA_chymotrypsin"/>
</dbReference>
<dbReference type="PANTHER" id="PTHR24250">
    <property type="entry name" value="CHYMOTRYPSIN-RELATED"/>
    <property type="match status" value="1"/>
</dbReference>
<evidence type="ECO:0000313" key="4">
    <source>
        <dbReference type="Proteomes" id="UP000678393"/>
    </source>
</evidence>
<feature type="domain" description="Peptidase S1" evidence="2">
    <location>
        <begin position="1"/>
        <end position="126"/>
    </location>
</feature>
<dbReference type="GO" id="GO:0004252">
    <property type="term" value="F:serine-type endopeptidase activity"/>
    <property type="evidence" value="ECO:0007669"/>
    <property type="project" value="InterPro"/>
</dbReference>
<sequence>MCLPVAGETPAVGTRLTLTSWGRYLWHFHIPVYQKSLTAAVISNDDCASLYGEEMISPSVMCVSDGNWPKRVCSSDSGGPVYDQSGDVYILAGILSPRSPGCRDMNEGATFVNVLNFTQWITDNVNRYSSGRQKFLPNRTASNTNVSE</sequence>
<dbReference type="Gene3D" id="2.40.10.10">
    <property type="entry name" value="Trypsin-like serine proteases"/>
    <property type="match status" value="1"/>
</dbReference>
<proteinExistence type="predicted"/>
<dbReference type="SUPFAM" id="SSF50494">
    <property type="entry name" value="Trypsin-like serine proteases"/>
    <property type="match status" value="1"/>
</dbReference>
<keyword evidence="4" id="KW-1185">Reference proteome</keyword>
<gene>
    <name evidence="3" type="ORF">CUNI_LOCUS4655</name>
</gene>
<reference evidence="3" key="1">
    <citation type="submission" date="2021-04" db="EMBL/GenBank/DDBJ databases">
        <authorList>
            <consortium name="Molecular Ecology Group"/>
        </authorList>
    </citation>
    <scope>NUCLEOTIDE SEQUENCE</scope>
</reference>
<accession>A0A8S3YPI4</accession>
<evidence type="ECO:0000313" key="3">
    <source>
        <dbReference type="EMBL" id="CAG5119097.1"/>
    </source>
</evidence>
<dbReference type="GO" id="GO:0006508">
    <property type="term" value="P:proteolysis"/>
    <property type="evidence" value="ECO:0007669"/>
    <property type="project" value="InterPro"/>
</dbReference>